<dbReference type="Gene3D" id="1.10.10.2840">
    <property type="entry name" value="PucR C-terminal helix-turn-helix domain"/>
    <property type="match status" value="1"/>
</dbReference>
<evidence type="ECO:0000313" key="4">
    <source>
        <dbReference type="Proteomes" id="UP001595387"/>
    </source>
</evidence>
<dbReference type="PANTHER" id="PTHR33744:SF1">
    <property type="entry name" value="DNA-BINDING TRANSCRIPTIONAL ACTIVATOR ADER"/>
    <property type="match status" value="1"/>
</dbReference>
<dbReference type="Gene3D" id="3.30.1380.20">
    <property type="entry name" value="Trafficking protein particle complex subunit 3"/>
    <property type="match status" value="1"/>
</dbReference>
<proteinExistence type="inferred from homology"/>
<dbReference type="InterPro" id="IPR024096">
    <property type="entry name" value="NO_sig/Golgi_transp_ligand-bd"/>
</dbReference>
<comment type="similarity">
    <text evidence="1">Belongs to the CdaR family.</text>
</comment>
<dbReference type="InterPro" id="IPR025736">
    <property type="entry name" value="PucR_C-HTH_dom"/>
</dbReference>
<keyword evidence="4" id="KW-1185">Reference proteome</keyword>
<name>A0ABV7A5C1_9BACI</name>
<evidence type="ECO:0000313" key="3">
    <source>
        <dbReference type="EMBL" id="MFC2948074.1"/>
    </source>
</evidence>
<dbReference type="SUPFAM" id="SSF111126">
    <property type="entry name" value="Ligand-binding domain in the NO signalling and Golgi transport"/>
    <property type="match status" value="1"/>
</dbReference>
<feature type="domain" description="4-vinyl reductase 4VR" evidence="2">
    <location>
        <begin position="119"/>
        <end position="181"/>
    </location>
</feature>
<dbReference type="Pfam" id="PF13556">
    <property type="entry name" value="HTH_30"/>
    <property type="match status" value="1"/>
</dbReference>
<protein>
    <submittedName>
        <fullName evidence="3">XylR N-terminal domain-containing protein</fullName>
    </submittedName>
</protein>
<dbReference type="InterPro" id="IPR042070">
    <property type="entry name" value="PucR_C-HTH_sf"/>
</dbReference>
<dbReference type="InterPro" id="IPR004096">
    <property type="entry name" value="V4R"/>
</dbReference>
<evidence type="ECO:0000259" key="2">
    <source>
        <dbReference type="SMART" id="SM00989"/>
    </source>
</evidence>
<dbReference type="Pfam" id="PF02830">
    <property type="entry name" value="V4R"/>
    <property type="match status" value="1"/>
</dbReference>
<dbReference type="SMART" id="SM00989">
    <property type="entry name" value="V4R"/>
    <property type="match status" value="1"/>
</dbReference>
<dbReference type="InterPro" id="IPR051448">
    <property type="entry name" value="CdaR-like_regulators"/>
</dbReference>
<dbReference type="InterPro" id="IPR041522">
    <property type="entry name" value="CdaR_GGDEF"/>
</dbReference>
<dbReference type="EMBL" id="JBHRRZ010000012">
    <property type="protein sequence ID" value="MFC2948074.1"/>
    <property type="molecule type" value="Genomic_DNA"/>
</dbReference>
<evidence type="ECO:0000256" key="1">
    <source>
        <dbReference type="ARBA" id="ARBA00006754"/>
    </source>
</evidence>
<dbReference type="RefSeq" id="WP_390304613.1">
    <property type="nucleotide sequence ID" value="NZ_JBHRRZ010000012.1"/>
</dbReference>
<dbReference type="PANTHER" id="PTHR33744">
    <property type="entry name" value="CARBOHYDRATE DIACID REGULATOR"/>
    <property type="match status" value="1"/>
</dbReference>
<sequence length="628" mass="71834">MLVEHNLSDGLQILEDGTIYFDRDRSILTSISAFGTLRKDLLENIGQKRVKGFLIRYGEELGRHDARKIKERKGVSLEKLAEYGPVLHTMQGHVQSTPEKIEVTQPDGSEKGSVHMEGIWENSYEAEEHVRQFGCSPTPVCYTLTGYASGYLSEIFDRTIIFKEVACQGTGDSHCRYVGKSLDLWDGEADDELPFYQESPIVKELEVTYEKLLEERNNFARTYTVHKKLTNELLKRRDLHSIVQVVNEYMDIPILIEDTKKNVLAQQGFTKDQLEVACHDFRCYMEHPMRNKKPINQTKLLKLDNHTRLITPIYLQDDIIGYCSFCGEEGAVSDSDSNAHRMIIEQISSVSSLYLLNEKTEIEAAERVKGRFLEEILSGKYQPNEILRRSTYFQVDLHQPFKIMAIKCCTSKEPLEEELLFYEDLLETTLQYFQSNQLKILVSQYTNRITLLVPEQGEGEDDIDTLCADYFHFLTEEYPEATFSAGMSLPSDQIGQAVDSYREALTALRMATRKNKIIHFDTLGLIGPLINANNEQEVKRIASYTLGPLCENMNHKKLELLKTLHIFLSNGCNLEQTASDIALSLSGLRYRLGKIEELLQMDLRNPTTNHQLLLSLQALILIGEIELD</sequence>
<dbReference type="InterPro" id="IPR010523">
    <property type="entry name" value="XylR_N"/>
</dbReference>
<gene>
    <name evidence="3" type="ORF">ACFODW_06920</name>
</gene>
<dbReference type="Pfam" id="PF17853">
    <property type="entry name" value="GGDEF_2"/>
    <property type="match status" value="1"/>
</dbReference>
<comment type="caution">
    <text evidence="3">The sequence shown here is derived from an EMBL/GenBank/DDBJ whole genome shotgun (WGS) entry which is preliminary data.</text>
</comment>
<reference evidence="4" key="1">
    <citation type="journal article" date="2019" name="Int. J. Syst. Evol. Microbiol.">
        <title>The Global Catalogue of Microorganisms (GCM) 10K type strain sequencing project: providing services to taxonomists for standard genome sequencing and annotation.</title>
        <authorList>
            <consortium name="The Broad Institute Genomics Platform"/>
            <consortium name="The Broad Institute Genome Sequencing Center for Infectious Disease"/>
            <person name="Wu L."/>
            <person name="Ma J."/>
        </authorList>
    </citation>
    <scope>NUCLEOTIDE SEQUENCE [LARGE SCALE GENOMIC DNA]</scope>
    <source>
        <strain evidence="4">KCTC 13193</strain>
    </source>
</reference>
<organism evidence="3 4">
    <name type="scientific">Virgibacillus sediminis</name>
    <dbReference type="NCBI Taxonomy" id="202260"/>
    <lineage>
        <taxon>Bacteria</taxon>
        <taxon>Bacillati</taxon>
        <taxon>Bacillota</taxon>
        <taxon>Bacilli</taxon>
        <taxon>Bacillales</taxon>
        <taxon>Bacillaceae</taxon>
        <taxon>Virgibacillus</taxon>
    </lineage>
</organism>
<dbReference type="Proteomes" id="UP001595387">
    <property type="component" value="Unassembled WGS sequence"/>
</dbReference>
<dbReference type="Pfam" id="PF06505">
    <property type="entry name" value="XylR_N"/>
    <property type="match status" value="1"/>
</dbReference>
<accession>A0ABV7A5C1</accession>